<dbReference type="Proteomes" id="UP000294937">
    <property type="component" value="Unassembled WGS sequence"/>
</dbReference>
<sequence>MKQWLIIGSIPVIGLLIILITFWSLTSRYDDLMPDSKHHQAAIVLGAALWDDEPSPALKERLNTALVLYQNQTVDILILSGGLGNDGITEAEGMKNYLVSKGVSEEDLILETGSHNTQENLAHSAKLLEAQQIHDVVLVTHDYHMYRALEYAHRAGISATPAPTHSTVLFMPYHKARECLAILKLKIWHE</sequence>
<evidence type="ECO:0000256" key="1">
    <source>
        <dbReference type="SAM" id="Phobius"/>
    </source>
</evidence>
<dbReference type="Gene3D" id="3.40.50.620">
    <property type="entry name" value="HUPs"/>
    <property type="match status" value="1"/>
</dbReference>
<accession>A0A4R3L8P0</accession>
<dbReference type="Pfam" id="PF02698">
    <property type="entry name" value="DUF218"/>
    <property type="match status" value="1"/>
</dbReference>
<dbReference type="InterPro" id="IPR003848">
    <property type="entry name" value="DUF218"/>
</dbReference>
<dbReference type="RefSeq" id="WP_165875827.1">
    <property type="nucleotide sequence ID" value="NZ_SMAG01000002.1"/>
</dbReference>
<dbReference type="CDD" id="cd06259">
    <property type="entry name" value="YdcF-like"/>
    <property type="match status" value="1"/>
</dbReference>
<dbReference type="InterPro" id="IPR051599">
    <property type="entry name" value="Cell_Envelope_Assoc"/>
</dbReference>
<keyword evidence="1" id="KW-1133">Transmembrane helix</keyword>
<feature type="domain" description="DUF218" evidence="2">
    <location>
        <begin position="40"/>
        <end position="176"/>
    </location>
</feature>
<gene>
    <name evidence="3" type="ORF">EDD58_102536</name>
</gene>
<dbReference type="GO" id="GO:0005886">
    <property type="term" value="C:plasma membrane"/>
    <property type="evidence" value="ECO:0007669"/>
    <property type="project" value="TreeGrafter"/>
</dbReference>
<dbReference type="AlphaFoldDB" id="A0A4R3L8P0"/>
<keyword evidence="4" id="KW-1185">Reference proteome</keyword>
<dbReference type="PANTHER" id="PTHR30336">
    <property type="entry name" value="INNER MEMBRANE PROTEIN, PROBABLE PERMEASE"/>
    <property type="match status" value="1"/>
</dbReference>
<proteinExistence type="predicted"/>
<dbReference type="InterPro" id="IPR014729">
    <property type="entry name" value="Rossmann-like_a/b/a_fold"/>
</dbReference>
<comment type="caution">
    <text evidence="3">The sequence shown here is derived from an EMBL/GenBank/DDBJ whole genome shotgun (WGS) entry which is preliminary data.</text>
</comment>
<evidence type="ECO:0000313" key="3">
    <source>
        <dbReference type="EMBL" id="TCS95952.1"/>
    </source>
</evidence>
<dbReference type="PANTHER" id="PTHR30336:SF20">
    <property type="entry name" value="DUF218 DOMAIN-CONTAINING PROTEIN"/>
    <property type="match status" value="1"/>
</dbReference>
<protein>
    <submittedName>
        <fullName evidence="3">Uncharacterized SAM-binding protein YcdF (DUF218 family)</fullName>
    </submittedName>
</protein>
<keyword evidence="1" id="KW-0812">Transmembrane</keyword>
<keyword evidence="1" id="KW-0472">Membrane</keyword>
<feature type="transmembrane region" description="Helical" evidence="1">
    <location>
        <begin position="6"/>
        <end position="25"/>
    </location>
</feature>
<evidence type="ECO:0000313" key="4">
    <source>
        <dbReference type="Proteomes" id="UP000294937"/>
    </source>
</evidence>
<name>A0A4R3L8P0_9BACL</name>
<dbReference type="EMBL" id="SMAG01000002">
    <property type="protein sequence ID" value="TCS95952.1"/>
    <property type="molecule type" value="Genomic_DNA"/>
</dbReference>
<evidence type="ECO:0000259" key="2">
    <source>
        <dbReference type="Pfam" id="PF02698"/>
    </source>
</evidence>
<organism evidence="3 4">
    <name type="scientific">Hazenella coriacea</name>
    <dbReference type="NCBI Taxonomy" id="1179467"/>
    <lineage>
        <taxon>Bacteria</taxon>
        <taxon>Bacillati</taxon>
        <taxon>Bacillota</taxon>
        <taxon>Bacilli</taxon>
        <taxon>Bacillales</taxon>
        <taxon>Thermoactinomycetaceae</taxon>
        <taxon>Hazenella</taxon>
    </lineage>
</organism>
<reference evidence="3 4" key="1">
    <citation type="submission" date="2019-03" db="EMBL/GenBank/DDBJ databases">
        <title>Genomic Encyclopedia of Type Strains, Phase IV (KMG-IV): sequencing the most valuable type-strain genomes for metagenomic binning, comparative biology and taxonomic classification.</title>
        <authorList>
            <person name="Goeker M."/>
        </authorList>
    </citation>
    <scope>NUCLEOTIDE SEQUENCE [LARGE SCALE GENOMIC DNA]</scope>
    <source>
        <strain evidence="3 4">DSM 45707</strain>
    </source>
</reference>